<dbReference type="InterPro" id="IPR041854">
    <property type="entry name" value="BFD-like_2Fe2S-bd_dom_sf"/>
</dbReference>
<sequence length="108" mass="12219">MVFAYSLLTPTKGVIRLTELKNMIVCRCEEVTYQELVETAKSFQCSARELKLRTRAGMGYCGGRTCRIMVEQIASTMGSEQSKDQISLKYQPPIRPVRFDFLGGVDNE</sequence>
<protein>
    <submittedName>
        <fullName evidence="2">(2Fe-2S)-binding protein</fullName>
    </submittedName>
</protein>
<evidence type="ECO:0000313" key="2">
    <source>
        <dbReference type="EMBL" id="NCU18030.1"/>
    </source>
</evidence>
<reference evidence="2 3" key="1">
    <citation type="submission" date="2020-01" db="EMBL/GenBank/DDBJ databases">
        <title>A novel Bacillus sp. from Pasinler.</title>
        <authorList>
            <person name="Adiguzel A."/>
            <person name="Ay H."/>
            <person name="Baltaci M.O."/>
        </authorList>
    </citation>
    <scope>NUCLEOTIDE SEQUENCE [LARGE SCALE GENOMIC DNA]</scope>
    <source>
        <strain evidence="2 3">P1</strain>
    </source>
</reference>
<dbReference type="RefSeq" id="WP_161920861.1">
    <property type="nucleotide sequence ID" value="NZ_JAACYS010000043.1"/>
</dbReference>
<proteinExistence type="predicted"/>
<organism evidence="2 3">
    <name type="scientific">Pallidibacillus pasinlerensis</name>
    <dbReference type="NCBI Taxonomy" id="2703818"/>
    <lineage>
        <taxon>Bacteria</taxon>
        <taxon>Bacillati</taxon>
        <taxon>Bacillota</taxon>
        <taxon>Bacilli</taxon>
        <taxon>Bacillales</taxon>
        <taxon>Bacillaceae</taxon>
        <taxon>Pallidibacillus</taxon>
    </lineage>
</organism>
<gene>
    <name evidence="2" type="ORF">GW534_09905</name>
</gene>
<keyword evidence="3" id="KW-1185">Reference proteome</keyword>
<dbReference type="EMBL" id="JAACYS010000043">
    <property type="protein sequence ID" value="NCU18030.1"/>
    <property type="molecule type" value="Genomic_DNA"/>
</dbReference>
<accession>A0ABX0A707</accession>
<comment type="caution">
    <text evidence="2">The sequence shown here is derived from an EMBL/GenBank/DDBJ whole genome shotgun (WGS) entry which is preliminary data.</text>
</comment>
<dbReference type="InterPro" id="IPR007419">
    <property type="entry name" value="BFD-like_2Fe2S-bd_dom"/>
</dbReference>
<dbReference type="Proteomes" id="UP000743899">
    <property type="component" value="Unassembled WGS sequence"/>
</dbReference>
<dbReference type="Gene3D" id="1.10.10.1100">
    <property type="entry name" value="BFD-like [2Fe-2S]-binding domain"/>
    <property type="match status" value="1"/>
</dbReference>
<dbReference type="Pfam" id="PF04324">
    <property type="entry name" value="Fer2_BFD"/>
    <property type="match status" value="1"/>
</dbReference>
<feature type="domain" description="BFD-like [2Fe-2S]-binding" evidence="1">
    <location>
        <begin position="24"/>
        <end position="73"/>
    </location>
</feature>
<evidence type="ECO:0000259" key="1">
    <source>
        <dbReference type="Pfam" id="PF04324"/>
    </source>
</evidence>
<evidence type="ECO:0000313" key="3">
    <source>
        <dbReference type="Proteomes" id="UP000743899"/>
    </source>
</evidence>
<name>A0ABX0A707_9BACI</name>